<sequence>MGFGNQFGKLAVISINNKFIVILFSIVITAVFSLGILNLKMESDPQKLWAPPSGRTYEEQRNFNKNFGEFFRVNQLIISAGENFKNSTNNESKSKLKSIKTCTNSKNRNLNDILKQQKDQEQQDLPNLFDIEPLKWLYYLQKVINTRSFQRNGQNVTADQLCYKPISNKGCLITSPMDYWKMNITLLNERANQDYIPPKDRIDPRKALQKDALCIEANTKTTLIPCTDSNSIPVIKEAVVGGSYCESYEHDDLPCSHCWLQAQALIVTYLFNNDKFTQDIANDWEKQVFADTVFAFRNKTLDFSKYLNETIEIDYKNVDNWPDLDVQFMAQRGISDDLVTEASQNLWVVALSYSLMFVYISISIGSFPSKTHSGFLIGFSGIVLVLFSIACSMGFMSFIKIGMTMISVEVIPFLILAIGVDNMFIISNAVKSAEGESLEERVRSGMTEVGPSITAAAISEILAFTVGMFTKIPALQTFCIQAAIAIFFLYQLGMNSEPERPREDFVKQMISKYYIPVLKNQMFHVFNLLLFIVLIVIGILGCLQLDTGLNQQVSLVSGSDLNNYFDKYNQYIEIGPLAYLVLQNIDYKNQNDIDVINQISNALSLLQETVQPPVFSWIATFNQFRNPKQMWATDCGTGDIDQYPFEVQVQKFIDVKVNSVCCQKYGICGEQFNKDIIFDADGNIKASRLRFQHKPVITSNDFIKAFQQTRQAVDNSNNFQPSNSNKNAYSYSLIYSYYDQYTEIRAVAIQNMLLAIGAVYIAINFIKNGIAAIIVSLNVFAITFNLIGISWLSNIILNGYKIEINAISVVNLVTCVGLSVEFCVHLVISYMNSQGTRQEKTENAVKLMGSNILVGIASTKFIGVIVLGFATSAMFRLYYFRMYMAIIFLGIFQGLMFLPTILMYIGPQTKGRDRKSFLHTSQLDDSDDNLEIKQKEI</sequence>
<evidence type="ECO:0000313" key="3">
    <source>
        <dbReference type="EMBL" id="EGR30695.1"/>
    </source>
</evidence>
<dbReference type="Pfam" id="PF12349">
    <property type="entry name" value="Sterol-sensing"/>
    <property type="match status" value="1"/>
</dbReference>
<dbReference type="Gene3D" id="1.20.1640.10">
    <property type="entry name" value="Multidrug efflux transporter AcrB transmembrane domain"/>
    <property type="match status" value="2"/>
</dbReference>
<keyword evidence="1" id="KW-0472">Membrane</keyword>
<dbReference type="InterPro" id="IPR000731">
    <property type="entry name" value="SSD"/>
</dbReference>
<proteinExistence type="predicted"/>
<evidence type="ECO:0000259" key="2">
    <source>
        <dbReference type="PROSITE" id="PS50156"/>
    </source>
</evidence>
<keyword evidence="4" id="KW-1185">Reference proteome</keyword>
<feature type="transmembrane region" description="Helical" evidence="1">
    <location>
        <begin position="804"/>
        <end position="828"/>
    </location>
</feature>
<dbReference type="eggNOG" id="KOG1933">
    <property type="taxonomic scope" value="Eukaryota"/>
</dbReference>
<keyword evidence="1" id="KW-1133">Transmembrane helix</keyword>
<feature type="transmembrane region" description="Helical" evidence="1">
    <location>
        <begin position="848"/>
        <end position="870"/>
    </location>
</feature>
<evidence type="ECO:0000313" key="4">
    <source>
        <dbReference type="Proteomes" id="UP000008983"/>
    </source>
</evidence>
<feature type="transmembrane region" description="Helical" evidence="1">
    <location>
        <begin position="373"/>
        <end position="398"/>
    </location>
</feature>
<dbReference type="GeneID" id="14906818"/>
<evidence type="ECO:0000256" key="1">
    <source>
        <dbReference type="SAM" id="Phobius"/>
    </source>
</evidence>
<protein>
    <submittedName>
        <fullName evidence="3">Niemann pick type c1, putative</fullName>
    </submittedName>
</protein>
<dbReference type="InterPro" id="IPR053956">
    <property type="entry name" value="NPC1_MLD"/>
</dbReference>
<dbReference type="OMA" id="WWFDVES"/>
<feature type="transmembrane region" description="Helical" evidence="1">
    <location>
        <begin position="769"/>
        <end position="792"/>
    </location>
</feature>
<feature type="transmembrane region" description="Helical" evidence="1">
    <location>
        <begin position="744"/>
        <end position="763"/>
    </location>
</feature>
<feature type="domain" description="SSD" evidence="2">
    <location>
        <begin position="345"/>
        <end position="490"/>
    </location>
</feature>
<reference evidence="3 4" key="1">
    <citation type="submission" date="2011-07" db="EMBL/GenBank/DDBJ databases">
        <authorList>
            <person name="Coyne R."/>
            <person name="Brami D."/>
            <person name="Johnson J."/>
            <person name="Hostetler J."/>
            <person name="Hannick L."/>
            <person name="Clark T."/>
            <person name="Cassidy-Hanley D."/>
            <person name="Inman J."/>
        </authorList>
    </citation>
    <scope>NUCLEOTIDE SEQUENCE [LARGE SCALE GENOMIC DNA]</scope>
    <source>
        <strain evidence="3 4">G5</strain>
    </source>
</reference>
<dbReference type="GO" id="GO:0015918">
    <property type="term" value="P:sterol transport"/>
    <property type="evidence" value="ECO:0007669"/>
    <property type="project" value="TreeGrafter"/>
</dbReference>
<dbReference type="EMBL" id="GL983953">
    <property type="protein sequence ID" value="EGR30695.1"/>
    <property type="molecule type" value="Genomic_DNA"/>
</dbReference>
<organism evidence="3 4">
    <name type="scientific">Ichthyophthirius multifiliis</name>
    <name type="common">White spot disease agent</name>
    <name type="synonym">Ich</name>
    <dbReference type="NCBI Taxonomy" id="5932"/>
    <lineage>
        <taxon>Eukaryota</taxon>
        <taxon>Sar</taxon>
        <taxon>Alveolata</taxon>
        <taxon>Ciliophora</taxon>
        <taxon>Intramacronucleata</taxon>
        <taxon>Oligohymenophorea</taxon>
        <taxon>Hymenostomatida</taxon>
        <taxon>Ophryoglenina</taxon>
        <taxon>Ichthyophthirius</taxon>
    </lineage>
</organism>
<dbReference type="GO" id="GO:0016020">
    <property type="term" value="C:membrane"/>
    <property type="evidence" value="ECO:0007669"/>
    <property type="project" value="TreeGrafter"/>
</dbReference>
<feature type="transmembrane region" description="Helical" evidence="1">
    <location>
        <begin position="474"/>
        <end position="493"/>
    </location>
</feature>
<dbReference type="PANTHER" id="PTHR45727:SF9">
    <property type="entry name" value="SSD DOMAIN-CONTAINING PROTEIN"/>
    <property type="match status" value="1"/>
</dbReference>
<dbReference type="Pfam" id="PF22314">
    <property type="entry name" value="NPC1_MLD"/>
    <property type="match status" value="1"/>
</dbReference>
<dbReference type="SUPFAM" id="SSF82866">
    <property type="entry name" value="Multidrug efflux transporter AcrB transmembrane domain"/>
    <property type="match status" value="2"/>
</dbReference>
<dbReference type="PANTHER" id="PTHR45727">
    <property type="entry name" value="NPC INTRACELLULAR CHOLESTEROL TRANSPORTER 1"/>
    <property type="match status" value="1"/>
</dbReference>
<dbReference type="PROSITE" id="PS50156">
    <property type="entry name" value="SSD"/>
    <property type="match status" value="1"/>
</dbReference>
<dbReference type="STRING" id="857967.G0QVR2"/>
<dbReference type="RefSeq" id="XP_004032282.1">
    <property type="nucleotide sequence ID" value="XM_004032234.1"/>
</dbReference>
<gene>
    <name evidence="3" type="ORF">IMG5_125350</name>
</gene>
<dbReference type="AlphaFoldDB" id="G0QVR2"/>
<feature type="transmembrane region" description="Helical" evidence="1">
    <location>
        <begin position="522"/>
        <end position="543"/>
    </location>
</feature>
<dbReference type="Proteomes" id="UP000008983">
    <property type="component" value="Unassembled WGS sequence"/>
</dbReference>
<name>G0QVR2_ICHMU</name>
<accession>G0QVR2</accession>
<feature type="transmembrane region" description="Helical" evidence="1">
    <location>
        <begin position="346"/>
        <end position="367"/>
    </location>
</feature>
<dbReference type="InParanoid" id="G0QVR2"/>
<dbReference type="OrthoDB" id="6510177at2759"/>
<dbReference type="InterPro" id="IPR053958">
    <property type="entry name" value="HMGCR/SNAP/NPC1-like_SSD"/>
</dbReference>
<feature type="transmembrane region" description="Helical" evidence="1">
    <location>
        <begin position="882"/>
        <end position="905"/>
    </location>
</feature>
<feature type="transmembrane region" description="Helical" evidence="1">
    <location>
        <begin position="20"/>
        <end position="39"/>
    </location>
</feature>
<dbReference type="GO" id="GO:0032934">
    <property type="term" value="F:sterol binding"/>
    <property type="evidence" value="ECO:0007669"/>
    <property type="project" value="TreeGrafter"/>
</dbReference>
<feature type="transmembrane region" description="Helical" evidence="1">
    <location>
        <begin position="410"/>
        <end position="429"/>
    </location>
</feature>
<keyword evidence="1" id="KW-0812">Transmembrane</keyword>